<dbReference type="Proteomes" id="UP000500826">
    <property type="component" value="Chromosome"/>
</dbReference>
<evidence type="ECO:0000313" key="4">
    <source>
        <dbReference type="Proteomes" id="UP000500826"/>
    </source>
</evidence>
<proteinExistence type="predicted"/>
<name>A0ABX6P3A4_9BURK</name>
<keyword evidence="2" id="KW-0732">Signal</keyword>
<evidence type="ECO:0000256" key="1">
    <source>
        <dbReference type="SAM" id="MobiDB-lite"/>
    </source>
</evidence>
<gene>
    <name evidence="3" type="ORF">HK414_15755</name>
</gene>
<evidence type="ECO:0000313" key="3">
    <source>
        <dbReference type="EMBL" id="QJW84599.1"/>
    </source>
</evidence>
<sequence>MKAALLALCAVAGLITGGPATAQAPLAQRALAASEDGPPPLLSGRVALEPRQLAQLVATRNAEIRYSRLGVDVAGQLSRAEASLYETVFFGSIKNEDRERQRTAEERISSAAGLTVLDETTATAEAGLRQRLPTAAEVAVSYRMFRRSNNIIAAATNNLQDTEYNGAVVISVKQPLLRNRGRDVLETDRRIAELEEQVQWMQFRQQVLKSTSDALNLYWQLHRAQRPGSCATNRCRTCAAWPATSPRASRQGARPRPAGWKCRAPSSRAKSR</sequence>
<dbReference type="EMBL" id="CP053418">
    <property type="protein sequence ID" value="QJW84599.1"/>
    <property type="molecule type" value="Genomic_DNA"/>
</dbReference>
<evidence type="ECO:0008006" key="5">
    <source>
        <dbReference type="Google" id="ProtNLM"/>
    </source>
</evidence>
<evidence type="ECO:0000256" key="2">
    <source>
        <dbReference type="SAM" id="SignalP"/>
    </source>
</evidence>
<protein>
    <recommendedName>
        <fullName evidence="5">TolC family protein</fullName>
    </recommendedName>
</protein>
<feature type="region of interest" description="Disordered" evidence="1">
    <location>
        <begin position="243"/>
        <end position="272"/>
    </location>
</feature>
<organism evidence="3 4">
    <name type="scientific">Ramlibacter terrae</name>
    <dbReference type="NCBI Taxonomy" id="2732511"/>
    <lineage>
        <taxon>Bacteria</taxon>
        <taxon>Pseudomonadati</taxon>
        <taxon>Pseudomonadota</taxon>
        <taxon>Betaproteobacteria</taxon>
        <taxon>Burkholderiales</taxon>
        <taxon>Comamonadaceae</taxon>
        <taxon>Ramlibacter</taxon>
    </lineage>
</organism>
<feature type="chain" id="PRO_5047427169" description="TolC family protein" evidence="2">
    <location>
        <begin position="23"/>
        <end position="272"/>
    </location>
</feature>
<reference evidence="3 4" key="1">
    <citation type="submission" date="2020-05" db="EMBL/GenBank/DDBJ databases">
        <title>Ramlibacter rhizophilus sp. nov., isolated from rhizosphere soil of national flower Mugunghwa from South Korea.</title>
        <authorList>
            <person name="Zheng-Fei Y."/>
            <person name="Huan T."/>
        </authorList>
    </citation>
    <scope>NUCLEOTIDE SEQUENCE [LARGE SCALE GENOMIC DNA]</scope>
    <source>
        <strain evidence="3 4">H242</strain>
    </source>
</reference>
<feature type="signal peptide" evidence="2">
    <location>
        <begin position="1"/>
        <end position="22"/>
    </location>
</feature>
<accession>A0ABX6P3A4</accession>
<keyword evidence="4" id="KW-1185">Reference proteome</keyword>